<comment type="catalytic activity">
    <reaction evidence="8">
        <text>archaetidylserine + 8 AH2 = 2,3-bis-O-phytanyl-sn-glycero-3-phospho-L-serine + 8 A</text>
        <dbReference type="Rhea" id="RHEA:84215"/>
        <dbReference type="ChEBI" id="CHEBI:13193"/>
        <dbReference type="ChEBI" id="CHEBI:17499"/>
        <dbReference type="ChEBI" id="CHEBI:71517"/>
        <dbReference type="ChEBI" id="CHEBI:74853"/>
    </reaction>
</comment>
<organism evidence="10 11">
    <name type="scientific">Methanoculleus thermophilus</name>
    <dbReference type="NCBI Taxonomy" id="2200"/>
    <lineage>
        <taxon>Archaea</taxon>
        <taxon>Methanobacteriati</taxon>
        <taxon>Methanobacteriota</taxon>
        <taxon>Stenosarchaea group</taxon>
        <taxon>Methanomicrobia</taxon>
        <taxon>Methanomicrobiales</taxon>
        <taxon>Methanomicrobiaceae</taxon>
        <taxon>Methanoculleus</taxon>
    </lineage>
</organism>
<comment type="cofactor">
    <cofactor evidence="8">
        <name>FAD</name>
        <dbReference type="ChEBI" id="CHEBI:57692"/>
    </cofactor>
    <text evidence="8">Binds 1 FAD per subunit.</text>
</comment>
<dbReference type="AlphaFoldDB" id="A0A1G8ZFJ7"/>
<comment type="caution">
    <text evidence="8">Lacks conserved residue(s) required for the propagation of feature annotation.</text>
</comment>
<feature type="binding site" evidence="8">
    <location>
        <position position="34"/>
    </location>
    <ligand>
        <name>FAD</name>
        <dbReference type="ChEBI" id="CHEBI:57692"/>
    </ligand>
</feature>
<dbReference type="RefSeq" id="WP_066957418.1">
    <property type="nucleotide sequence ID" value="NZ_BCNX01000007.1"/>
</dbReference>
<dbReference type="EMBL" id="FNFT01000004">
    <property type="protein sequence ID" value="SDK13882.1"/>
    <property type="molecule type" value="Genomic_DNA"/>
</dbReference>
<feature type="binding site" evidence="8">
    <location>
        <position position="280"/>
    </location>
    <ligand>
        <name>FAD</name>
        <dbReference type="ChEBI" id="CHEBI:57692"/>
    </ligand>
</feature>
<keyword evidence="1 8" id="KW-0444">Lipid biosynthesis</keyword>
<evidence type="ECO:0000256" key="2">
    <source>
        <dbReference type="ARBA" id="ARBA00022630"/>
    </source>
</evidence>
<dbReference type="EC" id="1.3.7.11" evidence="8"/>
<dbReference type="GO" id="GO:0045550">
    <property type="term" value="F:geranylgeranyl reductase activity"/>
    <property type="evidence" value="ECO:0007669"/>
    <property type="project" value="InterPro"/>
</dbReference>
<keyword evidence="4 8" id="KW-0560">Oxidoreductase</keyword>
<dbReference type="Pfam" id="PF22578">
    <property type="entry name" value="GGR_cat"/>
    <property type="match status" value="1"/>
</dbReference>
<comment type="catalytic activity">
    <reaction evidence="8">
        <text>a 2,3-bis-O-phytanyl-sn-glycerol 1-phospholipid + 8 A = a 2,3-bis-O-(geranylgeranyl)-sn-glycerol 1-phospholipid + 8 AH2</text>
        <dbReference type="Rhea" id="RHEA:64376"/>
        <dbReference type="ChEBI" id="CHEBI:13193"/>
        <dbReference type="ChEBI" id="CHEBI:17499"/>
        <dbReference type="ChEBI" id="CHEBI:138139"/>
        <dbReference type="ChEBI" id="CHEBI:138140"/>
    </reaction>
</comment>
<dbReference type="HAMAP" id="MF_01287">
    <property type="entry name" value="DGGGPL_reductase"/>
    <property type="match status" value="1"/>
</dbReference>
<dbReference type="InterPro" id="IPR050407">
    <property type="entry name" value="Geranylgeranyl_reductase"/>
</dbReference>
<feature type="binding site" evidence="8">
    <location>
        <position position="123"/>
    </location>
    <ligand>
        <name>FAD</name>
        <dbReference type="ChEBI" id="CHEBI:57692"/>
    </ligand>
</feature>
<dbReference type="GO" id="GO:0050660">
    <property type="term" value="F:flavin adenine dinucleotide binding"/>
    <property type="evidence" value="ECO:0007669"/>
    <property type="project" value="UniProtKB-UniRule"/>
</dbReference>
<dbReference type="GO" id="GO:0016020">
    <property type="term" value="C:membrane"/>
    <property type="evidence" value="ECO:0007669"/>
    <property type="project" value="GOC"/>
</dbReference>
<evidence type="ECO:0000256" key="6">
    <source>
        <dbReference type="ARBA" id="ARBA00023209"/>
    </source>
</evidence>
<feature type="binding site" evidence="8">
    <location>
        <position position="46"/>
    </location>
    <ligand>
        <name>FAD</name>
        <dbReference type="ChEBI" id="CHEBI:57692"/>
    </ligand>
</feature>
<dbReference type="GO" id="GO:0046474">
    <property type="term" value="P:glycerophospholipid biosynthetic process"/>
    <property type="evidence" value="ECO:0007669"/>
    <property type="project" value="UniProtKB-UniRule"/>
</dbReference>
<sequence>MKSKYDILVIGGGPAGALAAKTAAEAGNSVCLIEKRPAIGTPVRCAEGIGKELLKEFVKPDPRWISADIERARLIAPNGTTIALEQDRAGNEVGYVLDRKVFDRELVWQAAEAGADVAVKTRATAPIMENGAVRGANVISIGRPAEIRAEVVIAADGTEAQFARRAGLDTVVPLREMMSCAQYLMTDIDIDAGSTDFYLGNEVAPEGYLWVFPKGERTANVGIGISGRKSRDGSRAKDYLDRFIAKNFPNGKTIEAIVGGVPVCRPLACTVADGLIVAGDAARVVDPITGGGIGNAMYTGRLAGEVATECIEAGNCSKDALMRYDREWRASKMGATIERNYKVKEYFVTLDDAKLNTLADSIANISLKEFSVSALIKELIKRNPKMLFELKALKDALA</sequence>
<evidence type="ECO:0000256" key="8">
    <source>
        <dbReference type="HAMAP-Rule" id="MF_01287"/>
    </source>
</evidence>
<dbReference type="STRING" id="2200.GCA_001571405_01400"/>
<dbReference type="Gene3D" id="3.30.9.10">
    <property type="entry name" value="D-Amino Acid Oxidase, subunit A, domain 2"/>
    <property type="match status" value="1"/>
</dbReference>
<gene>
    <name evidence="10" type="ORF">SAMN04488571_104154</name>
</gene>
<evidence type="ECO:0000256" key="1">
    <source>
        <dbReference type="ARBA" id="ARBA00022516"/>
    </source>
</evidence>
<evidence type="ECO:0000313" key="10">
    <source>
        <dbReference type="EMBL" id="SDK13882.1"/>
    </source>
</evidence>
<dbReference type="GO" id="GO:0046467">
    <property type="term" value="P:membrane lipid biosynthetic process"/>
    <property type="evidence" value="ECO:0007669"/>
    <property type="project" value="InterPro"/>
</dbReference>
<feature type="domain" description="Digeranylgeranylglycerophospholipid reductase catalytic" evidence="9">
    <location>
        <begin position="177"/>
        <end position="261"/>
    </location>
</feature>
<evidence type="ECO:0000256" key="3">
    <source>
        <dbReference type="ARBA" id="ARBA00022827"/>
    </source>
</evidence>
<dbReference type="OrthoDB" id="6062at2157"/>
<dbReference type="InterPro" id="IPR054715">
    <property type="entry name" value="GGR_cat"/>
</dbReference>
<dbReference type="InterPro" id="IPR023590">
    <property type="entry name" value="DGGGPL_reductase"/>
</dbReference>
<keyword evidence="11" id="KW-1185">Reference proteome</keyword>
<comment type="similarity">
    <text evidence="8">Belongs to the geranylgeranyl reductase family. DGGGPL reductase subfamily.</text>
</comment>
<keyword evidence="6 8" id="KW-0594">Phospholipid biosynthesis</keyword>
<dbReference type="Gene3D" id="3.50.50.60">
    <property type="entry name" value="FAD/NAD(P)-binding domain"/>
    <property type="match status" value="1"/>
</dbReference>
<comment type="catalytic activity">
    <reaction evidence="8">
        <text>CDP-2,3-bis-O-(geranylgeranyl)-sn-glycerol + 8 AH2 = CDP-2,3-bis-O-(phytanyl)-sn-glycerol + 8 A</text>
        <dbReference type="Rhea" id="RHEA:84207"/>
        <dbReference type="ChEBI" id="CHEBI:13193"/>
        <dbReference type="ChEBI" id="CHEBI:17499"/>
        <dbReference type="ChEBI" id="CHEBI:58838"/>
        <dbReference type="ChEBI" id="CHEBI:74004"/>
    </reaction>
</comment>
<evidence type="ECO:0000313" key="11">
    <source>
        <dbReference type="Proteomes" id="UP000326500"/>
    </source>
</evidence>
<feature type="binding site" evidence="8">
    <location>
        <position position="293"/>
    </location>
    <ligand>
        <name>FAD</name>
        <dbReference type="ChEBI" id="CHEBI:57692"/>
    </ligand>
</feature>
<dbReference type="Pfam" id="PF12831">
    <property type="entry name" value="FAD_oxidored"/>
    <property type="match status" value="1"/>
</dbReference>
<dbReference type="PANTHER" id="PTHR42685:SF18">
    <property type="entry name" value="DIGERANYLGERANYLGLYCEROPHOSPHOLIPID REDUCTASE"/>
    <property type="match status" value="1"/>
</dbReference>
<comment type="miscellaneous">
    <text evidence="8">Reduction reaction proceeds via syn addition of hydrogen for double bonds.</text>
</comment>
<reference evidence="10 11" key="1">
    <citation type="submission" date="2016-10" db="EMBL/GenBank/DDBJ databases">
        <authorList>
            <person name="Varghese N."/>
            <person name="Submissions S."/>
        </authorList>
    </citation>
    <scope>NUCLEOTIDE SEQUENCE [LARGE SCALE GENOMIC DNA]</scope>
    <source>
        <strain evidence="10 11">DSM 2373</strain>
    </source>
</reference>
<evidence type="ECO:0000256" key="4">
    <source>
        <dbReference type="ARBA" id="ARBA00023002"/>
    </source>
</evidence>
<evidence type="ECO:0000256" key="7">
    <source>
        <dbReference type="ARBA" id="ARBA00023264"/>
    </source>
</evidence>
<dbReference type="GO" id="GO:0016636">
    <property type="term" value="F:oxidoreductase activity, acting on the CH-CH group of donors, iron-sulfur protein as acceptor"/>
    <property type="evidence" value="ECO:0007669"/>
    <property type="project" value="UniProtKB-UniRule"/>
</dbReference>
<dbReference type="NCBIfam" id="TIGR02032">
    <property type="entry name" value="GG-red-SF"/>
    <property type="match status" value="1"/>
</dbReference>
<dbReference type="PANTHER" id="PTHR42685">
    <property type="entry name" value="GERANYLGERANYL DIPHOSPHATE REDUCTASE"/>
    <property type="match status" value="1"/>
</dbReference>
<keyword evidence="3 8" id="KW-0274">FAD</keyword>
<dbReference type="UniPathway" id="UPA00940"/>
<dbReference type="SUPFAM" id="SSF51905">
    <property type="entry name" value="FAD/NAD(P)-binding domain"/>
    <property type="match status" value="1"/>
</dbReference>
<protein>
    <recommendedName>
        <fullName evidence="8">Digeranylgeranylglycerophospholipid reductase</fullName>
        <shortName evidence="8">DGGGPL reductase</shortName>
        <ecNumber evidence="8">1.3.7.11</ecNumber>
    </recommendedName>
    <alternativeName>
        <fullName evidence="8">2,3-bis-O-geranylgeranylglyceryl phosphate reductase</fullName>
    </alternativeName>
    <alternativeName>
        <fullName evidence="8">Geranylgeranyl reductase</fullName>
        <shortName evidence="8">GGR</shortName>
    </alternativeName>
</protein>
<dbReference type="PRINTS" id="PR00420">
    <property type="entry name" value="RNGMNOXGNASE"/>
</dbReference>
<keyword evidence="2 8" id="KW-0285">Flavoprotein</keyword>
<comment type="function">
    <text evidence="8">Is involved in the reduction of 2,3-digeranylgeranylglycerophospholipids (unsaturated archaeols) into 2,3-diphytanylglycerophospholipids (saturated archaeols) in the biosynthesis of archaeal membrane lipids. Catalyzes the formation of archaetidic acid (2,3-di-O-phytanyl-sn-glyceryl phosphate) from 2,3-di-O-geranylgeranylglyceryl phosphate (DGGGP) via the hydrogenation of each double bond of the isoprenoid chains. Is also probably able to reduce double bonds of geranyl groups in CDP-2,3-bis-O-(geranylgeranyl)-sn-glycerol and archaetidylserine, thus acting at various stages in the biosynthesis of archaeal membrane lipids.</text>
</comment>
<dbReference type="InterPro" id="IPR036188">
    <property type="entry name" value="FAD/NAD-bd_sf"/>
</dbReference>
<comment type="pathway">
    <text evidence="8">Membrane lipid metabolism; glycerophospholipid metabolism.</text>
</comment>
<evidence type="ECO:0000256" key="5">
    <source>
        <dbReference type="ARBA" id="ARBA00023098"/>
    </source>
</evidence>
<proteinExistence type="inferred from homology"/>
<dbReference type="Proteomes" id="UP000326500">
    <property type="component" value="Unassembled WGS sequence"/>
</dbReference>
<evidence type="ECO:0000259" key="9">
    <source>
        <dbReference type="Pfam" id="PF22578"/>
    </source>
</evidence>
<comment type="catalytic activity">
    <reaction evidence="8">
        <text>2,3-bis-O-(phytanyl)-sn-glycerol 1-phosphate + 8 oxidized 2[4Fe-4S]-[ferredoxin] = 2,3-bis-O-(geranylgeranyl)-sn-glycerol 1-phosphate + 8 reduced 2[4Fe-4S]-[ferredoxin] + 16 H(+)</text>
        <dbReference type="Rhea" id="RHEA:36159"/>
        <dbReference type="Rhea" id="RHEA-COMP:10002"/>
        <dbReference type="Rhea" id="RHEA-COMP:10004"/>
        <dbReference type="ChEBI" id="CHEBI:15378"/>
        <dbReference type="ChEBI" id="CHEBI:33722"/>
        <dbReference type="ChEBI" id="CHEBI:33723"/>
        <dbReference type="ChEBI" id="CHEBI:58837"/>
        <dbReference type="ChEBI" id="CHEBI:73125"/>
        <dbReference type="EC" id="1.3.7.11"/>
    </reaction>
</comment>
<feature type="binding site" evidence="8">
    <location>
        <position position="99"/>
    </location>
    <ligand>
        <name>FAD</name>
        <dbReference type="ChEBI" id="CHEBI:57692"/>
    </ligand>
</feature>
<dbReference type="GO" id="GO:0016628">
    <property type="term" value="F:oxidoreductase activity, acting on the CH-CH group of donors, NAD or NADP as acceptor"/>
    <property type="evidence" value="ECO:0007669"/>
    <property type="project" value="InterPro"/>
</dbReference>
<keyword evidence="7 8" id="KW-1208">Phospholipid metabolism</keyword>
<name>A0A1G8ZFJ7_9EURY</name>
<keyword evidence="5 8" id="KW-0443">Lipid metabolism</keyword>
<feature type="binding site" evidence="8">
    <location>
        <position position="48"/>
    </location>
    <ligand>
        <name>FAD</name>
        <dbReference type="ChEBI" id="CHEBI:57692"/>
    </ligand>
</feature>
<accession>A0A1G8ZFJ7</accession>
<feature type="binding site" evidence="8">
    <location>
        <position position="15"/>
    </location>
    <ligand>
        <name>FAD</name>
        <dbReference type="ChEBI" id="CHEBI:57692"/>
    </ligand>
</feature>
<feature type="binding site" evidence="8">
    <location>
        <position position="372"/>
    </location>
    <ligand>
        <name>a 2,3-bis-O-(geranylgeranyl)-sn-glycerol 1-phospholipid</name>
        <dbReference type="ChEBI" id="CHEBI:138140"/>
    </ligand>
</feature>
<feature type="binding site" evidence="8">
    <location>
        <position position="292"/>
    </location>
    <ligand>
        <name>FAD</name>
        <dbReference type="ChEBI" id="CHEBI:57692"/>
    </ligand>
</feature>
<comment type="catalytic activity">
    <reaction evidence="8">
        <text>a 2,3-bis-O-phytanyl-sn-glycerol 1-phospholipid + 8 oxidized 2[4Fe-4S]-[ferredoxin] = a 2,3-bis-O-(geranylgeranyl)-sn-glycerol 1-phospholipid + 8 reduced 2[4Fe-4S]-[ferredoxin] + 16 H(+)</text>
        <dbReference type="Rhea" id="RHEA:54324"/>
        <dbReference type="Rhea" id="RHEA-COMP:10002"/>
        <dbReference type="Rhea" id="RHEA-COMP:10004"/>
        <dbReference type="ChEBI" id="CHEBI:15378"/>
        <dbReference type="ChEBI" id="CHEBI:33722"/>
        <dbReference type="ChEBI" id="CHEBI:33723"/>
        <dbReference type="ChEBI" id="CHEBI:138139"/>
        <dbReference type="ChEBI" id="CHEBI:138140"/>
        <dbReference type="EC" id="1.3.7.11"/>
    </reaction>
</comment>
<dbReference type="InterPro" id="IPR011777">
    <property type="entry name" value="Geranylgeranyl_Rdtase_fam"/>
</dbReference>
<feature type="binding site" evidence="8">
    <location>
        <position position="45"/>
    </location>
    <ligand>
        <name>FAD</name>
        <dbReference type="ChEBI" id="CHEBI:57692"/>
    </ligand>
</feature>